<dbReference type="CDD" id="cd06170">
    <property type="entry name" value="LuxR_C_like"/>
    <property type="match status" value="1"/>
</dbReference>
<keyword evidence="5" id="KW-0804">Transcription</keyword>
<evidence type="ECO:0000259" key="7">
    <source>
        <dbReference type="PROSITE" id="PS50043"/>
    </source>
</evidence>
<evidence type="ECO:0000313" key="10">
    <source>
        <dbReference type="Proteomes" id="UP000006833"/>
    </source>
</evidence>
<dbReference type="PROSITE" id="PS50043">
    <property type="entry name" value="HTH_LUXR_2"/>
    <property type="match status" value="1"/>
</dbReference>
<dbReference type="SUPFAM" id="SSF46894">
    <property type="entry name" value="C-terminal effector domain of the bipartite response regulators"/>
    <property type="match status" value="1"/>
</dbReference>
<evidence type="ECO:0000256" key="3">
    <source>
        <dbReference type="ARBA" id="ARBA00023015"/>
    </source>
</evidence>
<dbReference type="Pfam" id="PF00196">
    <property type="entry name" value="GerE"/>
    <property type="match status" value="1"/>
</dbReference>
<sequence length="214" mass="23479">MSESELQEPCVFLVDDDADIRASLSRALGLRGYTVKTFASAHEFLGTYDGSASGCLILDYGMPTMNGLELQAYLKAAGIDVPIIFITGHGGVPESVQAMKMGAIDFLEKPFKQSILIERIDAAFEADAKRREVNQHQSEIVARYQGLTSREQEIALIIATNPARNSSKDVARTLGISPRTVDHHRARILEKMDVRTVAELVEAALKADLFKTDP</sequence>
<evidence type="ECO:0000256" key="4">
    <source>
        <dbReference type="ARBA" id="ARBA00023125"/>
    </source>
</evidence>
<dbReference type="Gene3D" id="1.10.10.10">
    <property type="entry name" value="Winged helix-like DNA-binding domain superfamily/Winged helix DNA-binding domain"/>
    <property type="match status" value="1"/>
</dbReference>
<reference evidence="10" key="1">
    <citation type="journal article" date="2010" name="ISME J.">
        <title>The complete genome sequence of the algal symbiont Dinoroseobacter shibae: a hitchhiker's guide to life in the sea.</title>
        <authorList>
            <person name="Wagner-Dobler I."/>
            <person name="Ballhausen B."/>
            <person name="Berger M."/>
            <person name="Brinkhoff T."/>
            <person name="Buchholz I."/>
            <person name="Bunk B."/>
            <person name="Cypionka H."/>
            <person name="Daniel R."/>
            <person name="Drepper T."/>
            <person name="Gerdts G."/>
            <person name="Hahnke S."/>
            <person name="Han C."/>
            <person name="Jahn D."/>
            <person name="Kalhoefer D."/>
            <person name="Kiss H."/>
            <person name="Klenk H.P."/>
            <person name="Kyrpides N."/>
            <person name="Liebl W."/>
            <person name="Liesegang H."/>
            <person name="Meincke L."/>
            <person name="Pati A."/>
            <person name="Petersen J."/>
            <person name="Piekarski T."/>
            <person name="Pommerenke C."/>
            <person name="Pradella S."/>
            <person name="Pukall R."/>
            <person name="Rabus R."/>
            <person name="Stackebrandt E."/>
            <person name="Thole S."/>
            <person name="Thompson L."/>
            <person name="Tielen P."/>
            <person name="Tomasch J."/>
            <person name="von Jan M."/>
            <person name="Wanphrut N."/>
            <person name="Wichels A."/>
            <person name="Zech H."/>
            <person name="Simon M."/>
        </authorList>
    </citation>
    <scope>NUCLEOTIDE SEQUENCE [LARGE SCALE GENOMIC DNA]</scope>
    <source>
        <strain evidence="10">DSM 16493 / NCIMB 14021 / DFL 12</strain>
    </source>
</reference>
<dbReference type="HOGENOM" id="CLU_000445_90_4_5"/>
<dbReference type="KEGG" id="dsh:Dshi_2568"/>
<dbReference type="SUPFAM" id="SSF52172">
    <property type="entry name" value="CheY-like"/>
    <property type="match status" value="1"/>
</dbReference>
<dbReference type="GO" id="GO:0000160">
    <property type="term" value="P:phosphorelay signal transduction system"/>
    <property type="evidence" value="ECO:0007669"/>
    <property type="project" value="UniProtKB-KW"/>
</dbReference>
<dbReference type="PANTHER" id="PTHR44688:SF16">
    <property type="entry name" value="DNA-BINDING TRANSCRIPTIONAL ACTIVATOR DEVR_DOSR"/>
    <property type="match status" value="1"/>
</dbReference>
<dbReference type="FunFam" id="3.40.50.2300:FF:000018">
    <property type="entry name" value="DNA-binding transcriptional regulator NtrC"/>
    <property type="match status" value="1"/>
</dbReference>
<dbReference type="Gene3D" id="3.40.50.2300">
    <property type="match status" value="1"/>
</dbReference>
<proteinExistence type="predicted"/>
<dbReference type="eggNOG" id="COG4566">
    <property type="taxonomic scope" value="Bacteria"/>
</dbReference>
<feature type="modified residue" description="4-aspartylphosphate" evidence="6">
    <location>
        <position position="59"/>
    </location>
</feature>
<dbReference type="RefSeq" id="WP_012179229.1">
    <property type="nucleotide sequence ID" value="NC_009952.1"/>
</dbReference>
<dbReference type="PROSITE" id="PS50110">
    <property type="entry name" value="RESPONSE_REGULATORY"/>
    <property type="match status" value="1"/>
</dbReference>
<keyword evidence="1 6" id="KW-0597">Phosphoprotein</keyword>
<dbReference type="InterPro" id="IPR001789">
    <property type="entry name" value="Sig_transdc_resp-reg_receiver"/>
</dbReference>
<keyword evidence="10" id="KW-1185">Reference proteome</keyword>
<dbReference type="InterPro" id="IPR000792">
    <property type="entry name" value="Tscrpt_reg_LuxR_C"/>
</dbReference>
<gene>
    <name evidence="9" type="ordered locus">Dshi_2568</name>
</gene>
<accession>A8LSV2</accession>
<dbReference type="PANTHER" id="PTHR44688">
    <property type="entry name" value="DNA-BINDING TRANSCRIPTIONAL ACTIVATOR DEVR_DOSR"/>
    <property type="match status" value="1"/>
</dbReference>
<keyword evidence="3" id="KW-0805">Transcription regulation</keyword>
<organism evidence="9 10">
    <name type="scientific">Dinoroseobacter shibae (strain DSM 16493 / NCIMB 14021 / DFL 12)</name>
    <dbReference type="NCBI Taxonomy" id="398580"/>
    <lineage>
        <taxon>Bacteria</taxon>
        <taxon>Pseudomonadati</taxon>
        <taxon>Pseudomonadota</taxon>
        <taxon>Alphaproteobacteria</taxon>
        <taxon>Rhodobacterales</taxon>
        <taxon>Roseobacteraceae</taxon>
        <taxon>Dinoroseobacter</taxon>
    </lineage>
</organism>
<evidence type="ECO:0000313" key="9">
    <source>
        <dbReference type="EMBL" id="ABV94301.1"/>
    </source>
</evidence>
<dbReference type="Proteomes" id="UP000006833">
    <property type="component" value="Chromosome"/>
</dbReference>
<dbReference type="InterPro" id="IPR011006">
    <property type="entry name" value="CheY-like_superfamily"/>
</dbReference>
<dbReference type="EMBL" id="CP000830">
    <property type="protein sequence ID" value="ABV94301.1"/>
    <property type="molecule type" value="Genomic_DNA"/>
</dbReference>
<evidence type="ECO:0000256" key="1">
    <source>
        <dbReference type="ARBA" id="ARBA00022553"/>
    </source>
</evidence>
<dbReference type="SMART" id="SM00421">
    <property type="entry name" value="HTH_LUXR"/>
    <property type="match status" value="1"/>
</dbReference>
<evidence type="ECO:0000256" key="5">
    <source>
        <dbReference type="ARBA" id="ARBA00023163"/>
    </source>
</evidence>
<name>A8LSV2_DINSH</name>
<protein>
    <submittedName>
        <fullName evidence="9">Response regulator protein</fullName>
    </submittedName>
</protein>
<keyword evidence="2" id="KW-0902">Two-component regulatory system</keyword>
<dbReference type="GO" id="GO:0003677">
    <property type="term" value="F:DNA binding"/>
    <property type="evidence" value="ECO:0007669"/>
    <property type="project" value="UniProtKB-KW"/>
</dbReference>
<evidence type="ECO:0000256" key="6">
    <source>
        <dbReference type="PROSITE-ProRule" id="PRU00169"/>
    </source>
</evidence>
<evidence type="ECO:0000256" key="2">
    <source>
        <dbReference type="ARBA" id="ARBA00023012"/>
    </source>
</evidence>
<dbReference type="SMART" id="SM00448">
    <property type="entry name" value="REC"/>
    <property type="match status" value="1"/>
</dbReference>
<dbReference type="InterPro" id="IPR036388">
    <property type="entry name" value="WH-like_DNA-bd_sf"/>
</dbReference>
<dbReference type="STRING" id="398580.Dshi_2568"/>
<feature type="domain" description="Response regulatory" evidence="8">
    <location>
        <begin position="10"/>
        <end position="124"/>
    </location>
</feature>
<dbReference type="GO" id="GO:0006355">
    <property type="term" value="P:regulation of DNA-templated transcription"/>
    <property type="evidence" value="ECO:0007669"/>
    <property type="project" value="InterPro"/>
</dbReference>
<keyword evidence="4" id="KW-0238">DNA-binding</keyword>
<dbReference type="Pfam" id="PF00072">
    <property type="entry name" value="Response_reg"/>
    <property type="match status" value="1"/>
</dbReference>
<feature type="domain" description="HTH luxR-type" evidence="7">
    <location>
        <begin position="140"/>
        <end position="208"/>
    </location>
</feature>
<evidence type="ECO:0000259" key="8">
    <source>
        <dbReference type="PROSITE" id="PS50110"/>
    </source>
</evidence>
<dbReference type="OrthoDB" id="9782655at2"/>
<dbReference type="AlphaFoldDB" id="A8LSV2"/>
<dbReference type="InterPro" id="IPR016032">
    <property type="entry name" value="Sig_transdc_resp-reg_C-effctor"/>
</dbReference>